<keyword evidence="2" id="KW-1185">Reference proteome</keyword>
<dbReference type="EMBL" id="AP023356">
    <property type="protein sequence ID" value="BCJ41149.1"/>
    <property type="molecule type" value="Genomic_DNA"/>
</dbReference>
<sequence length="431" mass="47570">MTVRKACLVLPTHRECAATITAVAAEAAYATERFGVETVVLILDSTDPDTFARHAAAVTALPPGSTVVHLDEDAQRRFLRRVISRAATPKPELLLDLMLPGAVSYGACTNRAFLIAAALGCESVHRRDSDIEFQVHDGEPVFPIHHELASLGKPAGEAAAGVTRVELDPAHAGKPVVSVGASYIGAMSVDIDEMRQLDPEAYHDVVSLWAAEGTPEQELRELVAESFLGSGDDAFRADESTLCLVDPMRVDMGNISYYRVHEEIPLPPMTETIGSDYFLIHLVPDSRLPGVLHNRHVINKHTPDRKSDAAFHPYQLRFTKFFLSMLYLHPIYQRLGEEGERLLDERHRLRPGLVAAIVRESTTLDRAPNVRRLDQLDRTYRRLGGRYAEYADRLATVRDRLLAEAAQDMADYAVLIEAWSALVGAARAVGL</sequence>
<gene>
    <name evidence="1" type="ORF">Aiant_18060</name>
</gene>
<dbReference type="RefSeq" id="WP_189332478.1">
    <property type="nucleotide sequence ID" value="NZ_AP023356.1"/>
</dbReference>
<accession>A0ABN6C988</accession>
<dbReference type="Pfam" id="PF19787">
    <property type="entry name" value="DUF6271"/>
    <property type="match status" value="1"/>
</dbReference>
<evidence type="ECO:0000313" key="1">
    <source>
        <dbReference type="EMBL" id="BCJ41149.1"/>
    </source>
</evidence>
<dbReference type="InterPro" id="IPR046238">
    <property type="entry name" value="DUF6271"/>
</dbReference>
<reference evidence="1 2" key="1">
    <citation type="submission" date="2020-08" db="EMBL/GenBank/DDBJ databases">
        <title>Whole genome shotgun sequence of Actinoplanes ianthinogenes NBRC 13996.</title>
        <authorList>
            <person name="Komaki H."/>
            <person name="Tamura T."/>
        </authorList>
    </citation>
    <scope>NUCLEOTIDE SEQUENCE [LARGE SCALE GENOMIC DNA]</scope>
    <source>
        <strain evidence="1 2">NBRC 13996</strain>
    </source>
</reference>
<evidence type="ECO:0000313" key="2">
    <source>
        <dbReference type="Proteomes" id="UP000676967"/>
    </source>
</evidence>
<organism evidence="1 2">
    <name type="scientific">Actinoplanes ianthinogenes</name>
    <dbReference type="NCBI Taxonomy" id="122358"/>
    <lineage>
        <taxon>Bacteria</taxon>
        <taxon>Bacillati</taxon>
        <taxon>Actinomycetota</taxon>
        <taxon>Actinomycetes</taxon>
        <taxon>Micromonosporales</taxon>
        <taxon>Micromonosporaceae</taxon>
        <taxon>Actinoplanes</taxon>
    </lineage>
</organism>
<proteinExistence type="predicted"/>
<name>A0ABN6C988_9ACTN</name>
<dbReference type="Proteomes" id="UP000676967">
    <property type="component" value="Chromosome"/>
</dbReference>
<protein>
    <submittedName>
        <fullName evidence="1">Uncharacterized protein</fullName>
    </submittedName>
</protein>